<keyword evidence="9" id="KW-1185">Reference proteome</keyword>
<dbReference type="GO" id="GO:0005664">
    <property type="term" value="C:nuclear origin of replication recognition complex"/>
    <property type="evidence" value="ECO:0007669"/>
    <property type="project" value="InterPro"/>
</dbReference>
<dbReference type="OrthoDB" id="5367324at2759"/>
<proteinExistence type="inferred from homology"/>
<sequence length="444" mass="48925">MSNRPIEQALANLLPTHAEALPSELIQHATNLLAQSRSYGSSLKPEEEIARPHACAEIACKRLSKSLQLPPLLGRPPCPPRVYKKLYTYLEQALLKASGASRRDNTRNDAPTGTPQSTPKKPATTSTPLKTPSKTGTPLKRSAPATPSQKLGQRSAKKRRAKRTLLSSGIKDAPSWTMPLIRRVCTTLSTPTATSTDLSRPSISTTLPPHIFTGLSSVLSLVSSNYTADKPDEDSAFLSPIIDNDDPETQNPEYRERIMTLIVALYFVVLSRRRPMDASASSAPGELDVDTYVEMSAAALSSIGIMGQKSVNDVDVWLSIIMARDWTNGKEWFDNIPSPEDEWDEQQDRDGARDASEDDEAIISPQRRRQMSQRARQKSSGSNKVDVVGQLAPVKAGGLLPGLGTMMQDRVDWLSEERRADYLLWKRDVMKRIRAIERSGKAIG</sequence>
<feature type="region of interest" description="Disordered" evidence="6">
    <location>
        <begin position="333"/>
        <end position="384"/>
    </location>
</feature>
<feature type="compositionally biased region" description="Low complexity" evidence="6">
    <location>
        <begin position="114"/>
        <end position="140"/>
    </location>
</feature>
<evidence type="ECO:0000256" key="4">
    <source>
        <dbReference type="ARBA" id="ARBA00023125"/>
    </source>
</evidence>
<feature type="compositionally biased region" description="Basic and acidic residues" evidence="6">
    <location>
        <begin position="346"/>
        <end position="355"/>
    </location>
</feature>
<dbReference type="GO" id="GO:0006260">
    <property type="term" value="P:DNA replication"/>
    <property type="evidence" value="ECO:0007669"/>
    <property type="project" value="UniProtKB-KW"/>
</dbReference>
<reference evidence="8 9" key="1">
    <citation type="submission" date="2017-10" db="EMBL/GenBank/DDBJ databases">
        <title>Comparative genomics in systemic dimorphic fungi from Ajellomycetaceae.</title>
        <authorList>
            <person name="Munoz J.F."/>
            <person name="Mcewen J.G."/>
            <person name="Clay O.K."/>
            <person name="Cuomo C.A."/>
        </authorList>
    </citation>
    <scope>NUCLEOTIDE SEQUENCE [LARGE SCALE GENOMIC DNA]</scope>
    <source>
        <strain evidence="8 9">UAMH7299</strain>
    </source>
</reference>
<dbReference type="AlphaFoldDB" id="A0A2B7Y886"/>
<dbReference type="GO" id="GO:0003677">
    <property type="term" value="F:DNA binding"/>
    <property type="evidence" value="ECO:0007669"/>
    <property type="project" value="UniProtKB-KW"/>
</dbReference>
<dbReference type="InterPro" id="IPR008721">
    <property type="entry name" value="ORC6_cyclin_first"/>
</dbReference>
<keyword evidence="5" id="KW-0539">Nucleus</keyword>
<evidence type="ECO:0000259" key="7">
    <source>
        <dbReference type="Pfam" id="PF05460"/>
    </source>
</evidence>
<evidence type="ECO:0000256" key="1">
    <source>
        <dbReference type="ARBA" id="ARBA00004123"/>
    </source>
</evidence>
<feature type="domain" description="ORC6 first cyclin-like" evidence="7">
    <location>
        <begin position="10"/>
        <end position="97"/>
    </location>
</feature>
<evidence type="ECO:0000313" key="8">
    <source>
        <dbReference type="EMBL" id="PGH17092.1"/>
    </source>
</evidence>
<dbReference type="EMBL" id="PDNA01000068">
    <property type="protein sequence ID" value="PGH17092.1"/>
    <property type="molecule type" value="Genomic_DNA"/>
</dbReference>
<evidence type="ECO:0000313" key="9">
    <source>
        <dbReference type="Proteomes" id="UP000224634"/>
    </source>
</evidence>
<evidence type="ECO:0000256" key="6">
    <source>
        <dbReference type="SAM" id="MobiDB-lite"/>
    </source>
</evidence>
<gene>
    <name evidence="8" type="ORF">AJ80_04965</name>
</gene>
<feature type="compositionally biased region" description="Basic residues" evidence="6">
    <location>
        <begin position="366"/>
        <end position="377"/>
    </location>
</feature>
<comment type="subcellular location">
    <subcellularLocation>
        <location evidence="1">Nucleus</location>
    </subcellularLocation>
</comment>
<keyword evidence="4" id="KW-0238">DNA-binding</keyword>
<evidence type="ECO:0000256" key="3">
    <source>
        <dbReference type="ARBA" id="ARBA00022705"/>
    </source>
</evidence>
<accession>A0A2B7Y886</accession>
<evidence type="ECO:0000256" key="5">
    <source>
        <dbReference type="ARBA" id="ARBA00023242"/>
    </source>
</evidence>
<evidence type="ECO:0000256" key="2">
    <source>
        <dbReference type="ARBA" id="ARBA00010840"/>
    </source>
</evidence>
<comment type="caution">
    <text evidence="8">The sequence shown here is derived from an EMBL/GenBank/DDBJ whole genome shotgun (WGS) entry which is preliminary data.</text>
</comment>
<keyword evidence="3" id="KW-0235">DNA replication</keyword>
<feature type="region of interest" description="Disordered" evidence="6">
    <location>
        <begin position="98"/>
        <end position="169"/>
    </location>
</feature>
<name>A0A2B7Y886_POLH7</name>
<dbReference type="Pfam" id="PF05460">
    <property type="entry name" value="ORC6"/>
    <property type="match status" value="1"/>
</dbReference>
<comment type="similarity">
    <text evidence="2">Belongs to the ORC6 family.</text>
</comment>
<protein>
    <recommendedName>
        <fullName evidence="7">ORC6 first cyclin-like domain-containing protein</fullName>
    </recommendedName>
</protein>
<organism evidence="8 9">
    <name type="scientific">Polytolypa hystricis (strain UAMH7299)</name>
    <dbReference type="NCBI Taxonomy" id="1447883"/>
    <lineage>
        <taxon>Eukaryota</taxon>
        <taxon>Fungi</taxon>
        <taxon>Dikarya</taxon>
        <taxon>Ascomycota</taxon>
        <taxon>Pezizomycotina</taxon>
        <taxon>Eurotiomycetes</taxon>
        <taxon>Eurotiomycetidae</taxon>
        <taxon>Onygenales</taxon>
        <taxon>Onygenales incertae sedis</taxon>
        <taxon>Polytolypa</taxon>
    </lineage>
</organism>
<dbReference type="Proteomes" id="UP000224634">
    <property type="component" value="Unassembled WGS sequence"/>
</dbReference>
<dbReference type="STRING" id="1447883.A0A2B7Y886"/>